<dbReference type="Proteomes" id="UP000245771">
    <property type="component" value="Unassembled WGS sequence"/>
</dbReference>
<dbReference type="SMART" id="SM00066">
    <property type="entry name" value="GAL4"/>
    <property type="match status" value="1"/>
</dbReference>
<dbReference type="InParanoid" id="A0A316V2F5"/>
<evidence type="ECO:0000313" key="10">
    <source>
        <dbReference type="Proteomes" id="UP000245771"/>
    </source>
</evidence>
<dbReference type="InterPro" id="IPR051615">
    <property type="entry name" value="Transcr_Regulatory_Elem"/>
</dbReference>
<dbReference type="Gene3D" id="4.10.240.10">
    <property type="entry name" value="Zn(2)-C6 fungal-type DNA-binding domain"/>
    <property type="match status" value="1"/>
</dbReference>
<evidence type="ECO:0000256" key="4">
    <source>
        <dbReference type="ARBA" id="ARBA00023015"/>
    </source>
</evidence>
<keyword evidence="6" id="KW-0804">Transcription</keyword>
<organism evidence="9 10">
    <name type="scientific">Meira miltonrushii</name>
    <dbReference type="NCBI Taxonomy" id="1280837"/>
    <lineage>
        <taxon>Eukaryota</taxon>
        <taxon>Fungi</taxon>
        <taxon>Dikarya</taxon>
        <taxon>Basidiomycota</taxon>
        <taxon>Ustilaginomycotina</taxon>
        <taxon>Exobasidiomycetes</taxon>
        <taxon>Exobasidiales</taxon>
        <taxon>Brachybasidiaceae</taxon>
        <taxon>Meira</taxon>
    </lineage>
</organism>
<keyword evidence="7" id="KW-0539">Nucleus</keyword>
<dbReference type="GeneID" id="37021487"/>
<evidence type="ECO:0000256" key="7">
    <source>
        <dbReference type="ARBA" id="ARBA00023242"/>
    </source>
</evidence>
<dbReference type="AlphaFoldDB" id="A0A316V2F5"/>
<dbReference type="InterPro" id="IPR001138">
    <property type="entry name" value="Zn2Cys6_DnaBD"/>
</dbReference>
<keyword evidence="3" id="KW-0862">Zinc</keyword>
<dbReference type="InterPro" id="IPR007219">
    <property type="entry name" value="XnlR_reg_dom"/>
</dbReference>
<accession>A0A316V2F5</accession>
<evidence type="ECO:0000256" key="1">
    <source>
        <dbReference type="ARBA" id="ARBA00004123"/>
    </source>
</evidence>
<dbReference type="GO" id="GO:0008270">
    <property type="term" value="F:zinc ion binding"/>
    <property type="evidence" value="ECO:0007669"/>
    <property type="project" value="InterPro"/>
</dbReference>
<keyword evidence="5" id="KW-0238">DNA-binding</keyword>
<comment type="subcellular location">
    <subcellularLocation>
        <location evidence="1">Nucleus</location>
    </subcellularLocation>
</comment>
<dbReference type="GO" id="GO:0003677">
    <property type="term" value="F:DNA binding"/>
    <property type="evidence" value="ECO:0007669"/>
    <property type="project" value="UniProtKB-KW"/>
</dbReference>
<dbReference type="Pfam" id="PF00172">
    <property type="entry name" value="Zn_clus"/>
    <property type="match status" value="1"/>
</dbReference>
<name>A0A316V2F5_9BASI</name>
<dbReference type="SUPFAM" id="SSF57701">
    <property type="entry name" value="Zn2/Cys6 DNA-binding domain"/>
    <property type="match status" value="1"/>
</dbReference>
<feature type="domain" description="Zn(2)-C6 fungal-type" evidence="8">
    <location>
        <begin position="11"/>
        <end position="41"/>
    </location>
</feature>
<dbReference type="RefSeq" id="XP_025352041.1">
    <property type="nucleotide sequence ID" value="XM_025499706.1"/>
</dbReference>
<dbReference type="PROSITE" id="PS50048">
    <property type="entry name" value="ZN2_CY6_FUNGAL_2"/>
    <property type="match status" value="1"/>
</dbReference>
<dbReference type="SMART" id="SM00906">
    <property type="entry name" value="Fungal_trans"/>
    <property type="match status" value="1"/>
</dbReference>
<dbReference type="PANTHER" id="PTHR31313">
    <property type="entry name" value="TY1 ENHANCER ACTIVATOR"/>
    <property type="match status" value="1"/>
</dbReference>
<protein>
    <recommendedName>
        <fullName evidence="8">Zn(2)-C6 fungal-type domain-containing protein</fullName>
    </recommendedName>
</protein>
<dbReference type="EMBL" id="KZ819607">
    <property type="protein sequence ID" value="PWN31739.1"/>
    <property type="molecule type" value="Genomic_DNA"/>
</dbReference>
<dbReference type="GO" id="GO:0000981">
    <property type="term" value="F:DNA-binding transcription factor activity, RNA polymerase II-specific"/>
    <property type="evidence" value="ECO:0007669"/>
    <property type="project" value="InterPro"/>
</dbReference>
<evidence type="ECO:0000256" key="5">
    <source>
        <dbReference type="ARBA" id="ARBA00023125"/>
    </source>
</evidence>
<sequence length="704" mass="78448">MKTNIRRISLACSTCRARKVKCDGERPACRSCIKNGVTCVFNETSDQRKPYSKSYVKTLEARITALEAEVSKHKANHEQGADSGKNEAHLVTQPAADTSIRQGPSDLDSRRTFQSSNIANNDRLLDTMIRRGGCLSFVKNRTQDPYLETQVISNFYGASSGRNIPAMSQFSARAMPPMALNDENYDRRDLYYDRINEFVDAYFQHYQPILGLLNRNTISTRIGFYGGRRALSSDFLLTALGAIGALSLQDYAACHFFTDIATRQLAPETVRPSTSTVQALVLMALTESSLGCESRGWLYIGMASRIALEIGLPRDIHDYCRHGWIDGEEARLRHRTTWALFIVDRMLALYYGRFPSIGPESISLAMPSRRRELQDSISLRCPFATGEKGEEARLKGECVSCESFEPGFVCLFELSTFSVDINARLYINPVLSGEAGTTWLDWASDMNVQMARWLSDLPITLKCNFTRGRVPSPLAMHIHIVYHSLIILLNRPFLALSAKKAEARFAAQSCHFSSREIVRLTAQIKIHHGFQYTHNFVVYCLHASATIAVINAKLGTGTIQREAKNDIVALFALFRVLRDFHRNAALVLNILTELVQAAFARDPFLQTVLSSGAGTAKVKGRTDDQAMIEDHLESSQTASTSYSDTLASMHAQSDGAISSANLFESDPGTTAEFSQFAMVDWDLFATSTLSTVIDYLDVQPWLQS</sequence>
<dbReference type="InterPro" id="IPR036864">
    <property type="entry name" value="Zn2-C6_fun-type_DNA-bd_sf"/>
</dbReference>
<proteinExistence type="predicted"/>
<dbReference type="GO" id="GO:0005634">
    <property type="term" value="C:nucleus"/>
    <property type="evidence" value="ECO:0007669"/>
    <property type="project" value="UniProtKB-SubCell"/>
</dbReference>
<reference evidence="9 10" key="1">
    <citation type="journal article" date="2018" name="Mol. Biol. Evol.">
        <title>Broad Genomic Sampling Reveals a Smut Pathogenic Ancestry of the Fungal Clade Ustilaginomycotina.</title>
        <authorList>
            <person name="Kijpornyongpan T."/>
            <person name="Mondo S.J."/>
            <person name="Barry K."/>
            <person name="Sandor L."/>
            <person name="Lee J."/>
            <person name="Lipzen A."/>
            <person name="Pangilinan J."/>
            <person name="LaButti K."/>
            <person name="Hainaut M."/>
            <person name="Henrissat B."/>
            <person name="Grigoriev I.V."/>
            <person name="Spatafora J.W."/>
            <person name="Aime M.C."/>
        </authorList>
    </citation>
    <scope>NUCLEOTIDE SEQUENCE [LARGE SCALE GENOMIC DNA]</scope>
    <source>
        <strain evidence="9 10">MCA 3882</strain>
    </source>
</reference>
<evidence type="ECO:0000259" key="8">
    <source>
        <dbReference type="PROSITE" id="PS50048"/>
    </source>
</evidence>
<dbReference type="PROSITE" id="PS00463">
    <property type="entry name" value="ZN2_CY6_FUNGAL_1"/>
    <property type="match status" value="1"/>
</dbReference>
<dbReference type="GO" id="GO:0006351">
    <property type="term" value="P:DNA-templated transcription"/>
    <property type="evidence" value="ECO:0007669"/>
    <property type="project" value="InterPro"/>
</dbReference>
<dbReference type="Pfam" id="PF04082">
    <property type="entry name" value="Fungal_trans"/>
    <property type="match status" value="1"/>
</dbReference>
<dbReference type="CDD" id="cd00067">
    <property type="entry name" value="GAL4"/>
    <property type="match status" value="1"/>
</dbReference>
<dbReference type="FunCoup" id="A0A316V2F5">
    <property type="interactions" value="26"/>
</dbReference>
<evidence type="ECO:0000256" key="2">
    <source>
        <dbReference type="ARBA" id="ARBA00022723"/>
    </source>
</evidence>
<evidence type="ECO:0000256" key="3">
    <source>
        <dbReference type="ARBA" id="ARBA00022833"/>
    </source>
</evidence>
<evidence type="ECO:0000313" key="9">
    <source>
        <dbReference type="EMBL" id="PWN31739.1"/>
    </source>
</evidence>
<dbReference type="PANTHER" id="PTHR31313:SF81">
    <property type="entry name" value="TY1 ENHANCER ACTIVATOR"/>
    <property type="match status" value="1"/>
</dbReference>
<dbReference type="OrthoDB" id="2154091at2759"/>
<dbReference type="CDD" id="cd12148">
    <property type="entry name" value="fungal_TF_MHR"/>
    <property type="match status" value="1"/>
</dbReference>
<dbReference type="STRING" id="1280837.A0A316V2F5"/>
<keyword evidence="10" id="KW-1185">Reference proteome</keyword>
<evidence type="ECO:0000256" key="6">
    <source>
        <dbReference type="ARBA" id="ARBA00023163"/>
    </source>
</evidence>
<gene>
    <name evidence="9" type="ORF">FA14DRAFT_162643</name>
</gene>
<keyword evidence="2" id="KW-0479">Metal-binding</keyword>
<keyword evidence="4" id="KW-0805">Transcription regulation</keyword>